<keyword evidence="9" id="KW-1185">Reference proteome</keyword>
<accession>A0ABV6ENG3</accession>
<keyword evidence="3" id="KW-0808">Transferase</keyword>
<dbReference type="EMBL" id="JBHLWM010000001">
    <property type="protein sequence ID" value="MFC0239770.1"/>
    <property type="molecule type" value="Genomic_DNA"/>
</dbReference>
<dbReference type="RefSeq" id="WP_378385733.1">
    <property type="nucleotide sequence ID" value="NZ_JBHLWM010000001.1"/>
</dbReference>
<dbReference type="InterPro" id="IPR000715">
    <property type="entry name" value="Glycosyl_transferase_4"/>
</dbReference>
<comment type="caution">
    <text evidence="8">The sequence shown here is derived from an EMBL/GenBank/DDBJ whole genome shotgun (WGS) entry which is preliminary data.</text>
</comment>
<dbReference type="Pfam" id="PF00953">
    <property type="entry name" value="Glycos_transf_4"/>
    <property type="match status" value="1"/>
</dbReference>
<feature type="transmembrane region" description="Helical" evidence="7">
    <location>
        <begin position="165"/>
        <end position="181"/>
    </location>
</feature>
<keyword evidence="5 7" id="KW-1133">Transmembrane helix</keyword>
<evidence type="ECO:0000313" key="8">
    <source>
        <dbReference type="EMBL" id="MFC0239770.1"/>
    </source>
</evidence>
<feature type="transmembrane region" description="Helical" evidence="7">
    <location>
        <begin position="238"/>
        <end position="259"/>
    </location>
</feature>
<feature type="transmembrane region" description="Helical" evidence="7">
    <location>
        <begin position="134"/>
        <end position="153"/>
    </location>
</feature>
<feature type="transmembrane region" description="Helical" evidence="7">
    <location>
        <begin position="6"/>
        <end position="31"/>
    </location>
</feature>
<evidence type="ECO:0000256" key="1">
    <source>
        <dbReference type="ARBA" id="ARBA00004651"/>
    </source>
</evidence>
<feature type="transmembrane region" description="Helical" evidence="7">
    <location>
        <begin position="52"/>
        <end position="71"/>
    </location>
</feature>
<feature type="transmembrane region" description="Helical" evidence="7">
    <location>
        <begin position="77"/>
        <end position="95"/>
    </location>
</feature>
<protein>
    <submittedName>
        <fullName evidence="8">Glycosyltransferase family 4 protein</fullName>
    </submittedName>
</protein>
<dbReference type="PANTHER" id="PTHR22926">
    <property type="entry name" value="PHOSPHO-N-ACETYLMURAMOYL-PENTAPEPTIDE-TRANSFERASE"/>
    <property type="match status" value="1"/>
</dbReference>
<reference evidence="8 9" key="1">
    <citation type="submission" date="2024-09" db="EMBL/GenBank/DDBJ databases">
        <authorList>
            <person name="Sun Q."/>
            <person name="Mori K."/>
        </authorList>
    </citation>
    <scope>NUCLEOTIDE SEQUENCE [LARGE SCALE GENOMIC DNA]</scope>
    <source>
        <strain evidence="8 9">KCTC 23279</strain>
    </source>
</reference>
<keyword evidence="6 7" id="KW-0472">Membrane</keyword>
<feature type="transmembrane region" description="Helical" evidence="7">
    <location>
        <begin position="306"/>
        <end position="329"/>
    </location>
</feature>
<proteinExistence type="predicted"/>
<gene>
    <name evidence="8" type="ORF">ACFFJ6_04790</name>
</gene>
<sequence length="340" mass="35192">MAGWDTWLTVAAIALAALACAMLIVAIMPLLARYALARPNARSSHKIPTPQGAGIAVVAATLTVAAGAIAVVSSAAAIPALLFGATVLIAVVGTIDDIHPIPVLPRLLLQAIAVGIVLAVLPENLQILPMVPVWIERAVLLVAALWFVNLVNFMDGLDWMTVSEVVPIALALVALGLAGFLPADATLIAAALGGAMLGFAPFNRPVAKVFLGDVGSLPIGLLLGWCLLQLALHGHVAAALLLPLYYLADSTLTLVRRIAKREVFWEAHRTHFYQRATDNGFPVIGVVGRVFGLNLLLAALAGVSVLLGSAAVDAVALLGGAAAVTFVLAQFGRPRRIGLG</sequence>
<feature type="transmembrane region" description="Helical" evidence="7">
    <location>
        <begin position="107"/>
        <end position="128"/>
    </location>
</feature>
<feature type="transmembrane region" description="Helical" evidence="7">
    <location>
        <begin position="280"/>
        <end position="300"/>
    </location>
</feature>
<keyword evidence="4 7" id="KW-0812">Transmembrane</keyword>
<evidence type="ECO:0000256" key="7">
    <source>
        <dbReference type="SAM" id="Phobius"/>
    </source>
</evidence>
<evidence type="ECO:0000256" key="4">
    <source>
        <dbReference type="ARBA" id="ARBA00022692"/>
    </source>
</evidence>
<comment type="subcellular location">
    <subcellularLocation>
        <location evidence="1">Cell membrane</location>
        <topology evidence="1">Multi-pass membrane protein</topology>
    </subcellularLocation>
</comment>
<dbReference type="Proteomes" id="UP001589775">
    <property type="component" value="Unassembled WGS sequence"/>
</dbReference>
<name>A0ABV6ENG3_9BRAD</name>
<evidence type="ECO:0000256" key="3">
    <source>
        <dbReference type="ARBA" id="ARBA00022679"/>
    </source>
</evidence>
<feature type="transmembrane region" description="Helical" evidence="7">
    <location>
        <begin position="210"/>
        <end position="232"/>
    </location>
</feature>
<keyword evidence="2" id="KW-1003">Cell membrane</keyword>
<evidence type="ECO:0000313" key="9">
    <source>
        <dbReference type="Proteomes" id="UP001589775"/>
    </source>
</evidence>
<evidence type="ECO:0000256" key="5">
    <source>
        <dbReference type="ARBA" id="ARBA00022989"/>
    </source>
</evidence>
<dbReference type="CDD" id="cd06854">
    <property type="entry name" value="GT_WbpL_WbcO_like"/>
    <property type="match status" value="1"/>
</dbReference>
<feature type="transmembrane region" description="Helical" evidence="7">
    <location>
        <begin position="187"/>
        <end position="203"/>
    </location>
</feature>
<dbReference type="PANTHER" id="PTHR22926:SF3">
    <property type="entry name" value="UNDECAPRENYL-PHOSPHATE ALPHA-N-ACETYLGLUCOSAMINYL 1-PHOSPHATE TRANSFERASE"/>
    <property type="match status" value="1"/>
</dbReference>
<evidence type="ECO:0000256" key="6">
    <source>
        <dbReference type="ARBA" id="ARBA00023136"/>
    </source>
</evidence>
<organism evidence="8 9">
    <name type="scientific">Rhodopseudomonas telluris</name>
    <dbReference type="NCBI Taxonomy" id="644215"/>
    <lineage>
        <taxon>Bacteria</taxon>
        <taxon>Pseudomonadati</taxon>
        <taxon>Pseudomonadota</taxon>
        <taxon>Alphaproteobacteria</taxon>
        <taxon>Hyphomicrobiales</taxon>
        <taxon>Nitrobacteraceae</taxon>
        <taxon>Rhodopseudomonas</taxon>
    </lineage>
</organism>
<evidence type="ECO:0000256" key="2">
    <source>
        <dbReference type="ARBA" id="ARBA00022475"/>
    </source>
</evidence>